<proteinExistence type="predicted"/>
<keyword evidence="3" id="KW-1185">Reference proteome</keyword>
<dbReference type="GO" id="GO:0004620">
    <property type="term" value="F:phospholipase activity"/>
    <property type="evidence" value="ECO:0000318"/>
    <property type="project" value="GO_Central"/>
</dbReference>
<dbReference type="GO" id="GO:0071944">
    <property type="term" value="C:cell periphery"/>
    <property type="evidence" value="ECO:0000318"/>
    <property type="project" value="GO_Central"/>
</dbReference>
<dbReference type="InParanoid" id="A0A2K3DF16"/>
<gene>
    <name evidence="2" type="ORF">CHLRE_09g401108v5</name>
</gene>
<sequence length="517" mass="53126">MQPNQQDQQPLAQGRPAAHAPSTAAAAAAGVAAAAGAAGGAHGIARCSIQISTGSEPGRSRPAAVPDAFALPVPWPRRVVGLTRYAFLDMAAAAAANGHVGILERLLQPGGPYGEYNTRTSRRDHEGCTPAVYASVLLPKVAFGCPHAALERLFRAWVPASLLGAPEESLFRHALLGTSPDWERNCDFALEMTAAGEAALLSVVERGRARGPRGGAEEWEDSEDSEEGGQEEDQEQQQQLEEGAAVRRAVREAVAAVRERAELDLRRVADRPGFLQRLHYLHARGVRVGEVETAFAEALAAAGDVAALAQLLDGWGVSGPRDARLLSAAARAAAGGGHVPVLALLAERFGPRVFVEHCLMAAADGGHSGALRFLIAAWMGKGKGVRAGAAAATPARQAARAQQASAAGGGGRARGEDGAGDGGHGSDSSGAAGEGSSRGGGEGEGGGEAAGWCQPDWAALFRIAAVRGVDAEVLAREVRELCGSGRADPSLLRNLAVGAGVEAVEREVQSYLLSSPS</sequence>
<accession>A0A2K3DF16</accession>
<evidence type="ECO:0000313" key="3">
    <source>
        <dbReference type="Proteomes" id="UP000006906"/>
    </source>
</evidence>
<organism evidence="2 3">
    <name type="scientific">Chlamydomonas reinhardtii</name>
    <name type="common">Chlamydomonas smithii</name>
    <dbReference type="NCBI Taxonomy" id="3055"/>
    <lineage>
        <taxon>Eukaryota</taxon>
        <taxon>Viridiplantae</taxon>
        <taxon>Chlorophyta</taxon>
        <taxon>core chlorophytes</taxon>
        <taxon>Chlorophyceae</taxon>
        <taxon>CS clade</taxon>
        <taxon>Chlamydomonadales</taxon>
        <taxon>Chlamydomonadaceae</taxon>
        <taxon>Chlamydomonas</taxon>
    </lineage>
</organism>
<dbReference type="PANTHER" id="PTHR12393">
    <property type="entry name" value="SPHINGOMYELIN PHOSPHODIESTERASE RELATED"/>
    <property type="match status" value="1"/>
</dbReference>
<dbReference type="GO" id="GO:0016020">
    <property type="term" value="C:membrane"/>
    <property type="evidence" value="ECO:0000318"/>
    <property type="project" value="GO_Central"/>
</dbReference>
<dbReference type="GO" id="GO:0030149">
    <property type="term" value="P:sphingolipid catabolic process"/>
    <property type="evidence" value="ECO:0000318"/>
    <property type="project" value="GO_Central"/>
</dbReference>
<dbReference type="GeneID" id="66054787"/>
<evidence type="ECO:0000313" key="2">
    <source>
        <dbReference type="EMBL" id="PNW79112.1"/>
    </source>
</evidence>
<protein>
    <submittedName>
        <fullName evidence="2">Uncharacterized protein</fullName>
    </submittedName>
</protein>
<feature type="region of interest" description="Disordered" evidence="1">
    <location>
        <begin position="209"/>
        <end position="243"/>
    </location>
</feature>
<dbReference type="ExpressionAtlas" id="A0A2K3DF16">
    <property type="expression patterns" value="baseline"/>
</dbReference>
<evidence type="ECO:0000256" key="1">
    <source>
        <dbReference type="SAM" id="MobiDB-lite"/>
    </source>
</evidence>
<dbReference type="KEGG" id="cre:CHLRE_09g401108v5"/>
<feature type="compositionally biased region" description="Low complexity" evidence="1">
    <location>
        <begin position="396"/>
        <end position="406"/>
    </location>
</feature>
<dbReference type="Proteomes" id="UP000006906">
    <property type="component" value="Chromosome 9"/>
</dbReference>
<feature type="compositionally biased region" description="Acidic residues" evidence="1">
    <location>
        <begin position="217"/>
        <end position="235"/>
    </location>
</feature>
<dbReference type="GO" id="GO:0046513">
    <property type="term" value="P:ceramide biosynthetic process"/>
    <property type="evidence" value="ECO:0000318"/>
    <property type="project" value="GO_Central"/>
</dbReference>
<dbReference type="PANTHER" id="PTHR12393:SF6">
    <property type="entry name" value="SPHINGOMYELIN PHOSPHODIESTERASE 2"/>
    <property type="match status" value="1"/>
</dbReference>
<feature type="region of interest" description="Disordered" evidence="1">
    <location>
        <begin position="396"/>
        <end position="449"/>
    </location>
</feature>
<dbReference type="AlphaFoldDB" id="A0A2K3DF16"/>
<dbReference type="RefSeq" id="XP_042921391.1">
    <property type="nucleotide sequence ID" value="XM_043066014.1"/>
</dbReference>
<reference evidence="2 3" key="1">
    <citation type="journal article" date="2007" name="Science">
        <title>The Chlamydomonas genome reveals the evolution of key animal and plant functions.</title>
        <authorList>
            <person name="Merchant S.S."/>
            <person name="Prochnik S.E."/>
            <person name="Vallon O."/>
            <person name="Harris E.H."/>
            <person name="Karpowicz S.J."/>
            <person name="Witman G.B."/>
            <person name="Terry A."/>
            <person name="Salamov A."/>
            <person name="Fritz-Laylin L.K."/>
            <person name="Marechal-Drouard L."/>
            <person name="Marshall W.F."/>
            <person name="Qu L.H."/>
            <person name="Nelson D.R."/>
            <person name="Sanderfoot A.A."/>
            <person name="Spalding M.H."/>
            <person name="Kapitonov V.V."/>
            <person name="Ren Q."/>
            <person name="Ferris P."/>
            <person name="Lindquist E."/>
            <person name="Shapiro H."/>
            <person name="Lucas S.M."/>
            <person name="Grimwood J."/>
            <person name="Schmutz J."/>
            <person name="Cardol P."/>
            <person name="Cerutti H."/>
            <person name="Chanfreau G."/>
            <person name="Chen C.L."/>
            <person name="Cognat V."/>
            <person name="Croft M.T."/>
            <person name="Dent R."/>
            <person name="Dutcher S."/>
            <person name="Fernandez E."/>
            <person name="Fukuzawa H."/>
            <person name="Gonzalez-Ballester D."/>
            <person name="Gonzalez-Halphen D."/>
            <person name="Hallmann A."/>
            <person name="Hanikenne M."/>
            <person name="Hippler M."/>
            <person name="Inwood W."/>
            <person name="Jabbari K."/>
            <person name="Kalanon M."/>
            <person name="Kuras R."/>
            <person name="Lefebvre P.A."/>
            <person name="Lemaire S.D."/>
            <person name="Lobanov A.V."/>
            <person name="Lohr M."/>
            <person name="Manuell A."/>
            <person name="Meier I."/>
            <person name="Mets L."/>
            <person name="Mittag M."/>
            <person name="Mittelmeier T."/>
            <person name="Moroney J.V."/>
            <person name="Moseley J."/>
            <person name="Napoli C."/>
            <person name="Nedelcu A.M."/>
            <person name="Niyogi K."/>
            <person name="Novoselov S.V."/>
            <person name="Paulsen I.T."/>
            <person name="Pazour G."/>
            <person name="Purton S."/>
            <person name="Ral J.P."/>
            <person name="Riano-Pachon D.M."/>
            <person name="Riekhof W."/>
            <person name="Rymarquis L."/>
            <person name="Schroda M."/>
            <person name="Stern D."/>
            <person name="Umen J."/>
            <person name="Willows R."/>
            <person name="Wilson N."/>
            <person name="Zimmer S.L."/>
            <person name="Allmer J."/>
            <person name="Balk J."/>
            <person name="Bisova K."/>
            <person name="Chen C.J."/>
            <person name="Elias M."/>
            <person name="Gendler K."/>
            <person name="Hauser C."/>
            <person name="Lamb M.R."/>
            <person name="Ledford H."/>
            <person name="Long J.C."/>
            <person name="Minagawa J."/>
            <person name="Page M.D."/>
            <person name="Pan J."/>
            <person name="Pootakham W."/>
            <person name="Roje S."/>
            <person name="Rose A."/>
            <person name="Stahlberg E."/>
            <person name="Terauchi A.M."/>
            <person name="Yang P."/>
            <person name="Ball S."/>
            <person name="Bowler C."/>
            <person name="Dieckmann C.L."/>
            <person name="Gladyshev V.N."/>
            <person name="Green P."/>
            <person name="Jorgensen R."/>
            <person name="Mayfield S."/>
            <person name="Mueller-Roeber B."/>
            <person name="Rajamani S."/>
            <person name="Sayre R.T."/>
            <person name="Brokstein P."/>
            <person name="Dubchak I."/>
            <person name="Goodstein D."/>
            <person name="Hornick L."/>
            <person name="Huang Y.W."/>
            <person name="Jhaveri J."/>
            <person name="Luo Y."/>
            <person name="Martinez D."/>
            <person name="Ngau W.C."/>
            <person name="Otillar B."/>
            <person name="Poliakov A."/>
            <person name="Porter A."/>
            <person name="Szajkowski L."/>
            <person name="Werner G."/>
            <person name="Zhou K."/>
            <person name="Grigoriev I.V."/>
            <person name="Rokhsar D.S."/>
            <person name="Grossman A.R."/>
        </authorList>
    </citation>
    <scope>NUCLEOTIDE SEQUENCE [LARGE SCALE GENOMIC DNA]</scope>
    <source>
        <strain evidence="3">CC-503</strain>
    </source>
</reference>
<feature type="compositionally biased region" description="Gly residues" evidence="1">
    <location>
        <begin position="432"/>
        <end position="449"/>
    </location>
</feature>
<dbReference type="GO" id="GO:0005783">
    <property type="term" value="C:endoplasmic reticulum"/>
    <property type="evidence" value="ECO:0000318"/>
    <property type="project" value="GO_Central"/>
</dbReference>
<feature type="region of interest" description="Disordered" evidence="1">
    <location>
        <begin position="1"/>
        <end position="22"/>
    </location>
</feature>
<dbReference type="EMBL" id="CM008970">
    <property type="protein sequence ID" value="PNW79112.1"/>
    <property type="molecule type" value="Genomic_DNA"/>
</dbReference>
<dbReference type="Gramene" id="PNW79112">
    <property type="protein sequence ID" value="PNW79112"/>
    <property type="gene ID" value="CHLRE_09g401108v5"/>
</dbReference>
<name>A0A2K3DF16_CHLRE</name>